<dbReference type="Gene3D" id="3.40.220.10">
    <property type="entry name" value="Leucine Aminopeptidase, subunit E, domain 1"/>
    <property type="match status" value="1"/>
</dbReference>
<proteinExistence type="predicted"/>
<protein>
    <submittedName>
        <fullName evidence="2">Macro domain protein</fullName>
    </submittedName>
</protein>
<dbReference type="PANTHER" id="PTHR11106">
    <property type="entry name" value="GANGLIOSIDE INDUCED DIFFERENTIATION ASSOCIATED PROTEIN 2-RELATED"/>
    <property type="match status" value="1"/>
</dbReference>
<organism evidence="2">
    <name type="scientific">Peptoniphilus harei</name>
    <dbReference type="NCBI Taxonomy" id="54005"/>
    <lineage>
        <taxon>Bacteria</taxon>
        <taxon>Bacillati</taxon>
        <taxon>Bacillota</taxon>
        <taxon>Tissierellia</taxon>
        <taxon>Tissierellales</taxon>
        <taxon>Peptoniphilaceae</taxon>
        <taxon>Peptoniphilus</taxon>
    </lineage>
</organism>
<feature type="domain" description="Macro" evidence="1">
    <location>
        <begin position="1"/>
        <end position="168"/>
    </location>
</feature>
<dbReference type="PROSITE" id="PS51154">
    <property type="entry name" value="MACRO"/>
    <property type="match status" value="1"/>
</dbReference>
<comment type="caution">
    <text evidence="2">The sequence shown here is derived from an EMBL/GenBank/DDBJ whole genome shotgun (WGS) entry which is preliminary data.</text>
</comment>
<name>A0A133PSJ5_9FIRM</name>
<evidence type="ECO:0000259" key="1">
    <source>
        <dbReference type="PROSITE" id="PS51154"/>
    </source>
</evidence>
<reference evidence="2 3" key="1">
    <citation type="submission" date="2016-01" db="EMBL/GenBank/DDBJ databases">
        <authorList>
            <person name="Oliw E.H."/>
        </authorList>
    </citation>
    <scope>NUCLEOTIDE SEQUENCE [LARGE SCALE GENOMIC DNA]</scope>
    <source>
        <strain evidence="2 3">CMW7756A</strain>
    </source>
</reference>
<evidence type="ECO:0000313" key="3">
    <source>
        <dbReference type="Proteomes" id="UP000070174"/>
    </source>
</evidence>
<dbReference type="RefSeq" id="WP_005956199.1">
    <property type="nucleotide sequence ID" value="NZ_KQ957085.1"/>
</dbReference>
<evidence type="ECO:0000313" key="2">
    <source>
        <dbReference type="EMBL" id="KXA31801.1"/>
    </source>
</evidence>
<sequence length="170" mass="18969">MSFQIEKKNILDYDVDAIVNAANKELRPGGGVCGQIFAGADDKELEEECKKLAPIEPGQAVVTKGYKLKAKNIIHAVGPIYFDGKQGEREILRDAYKSALDLAVKNNFKTLVFPLLSSGIYGYPLEEAAEVAVDTIRDYLEDHDLDVTISVLNDRVLKVLKEKNKEWIEK</sequence>
<accession>A0A133PSJ5</accession>
<dbReference type="AlphaFoldDB" id="A0A133PSJ5"/>
<dbReference type="Pfam" id="PF01661">
    <property type="entry name" value="Macro"/>
    <property type="match status" value="1"/>
</dbReference>
<dbReference type="PATRIC" id="fig|54005.3.peg.51"/>
<dbReference type="SMART" id="SM00506">
    <property type="entry name" value="A1pp"/>
    <property type="match status" value="1"/>
</dbReference>
<dbReference type="Proteomes" id="UP000070174">
    <property type="component" value="Unassembled WGS sequence"/>
</dbReference>
<gene>
    <name evidence="2" type="ORF">HMPREF3229_00051</name>
</gene>
<dbReference type="EMBL" id="LRQE01000002">
    <property type="protein sequence ID" value="KXA31801.1"/>
    <property type="molecule type" value="Genomic_DNA"/>
</dbReference>
<dbReference type="SUPFAM" id="SSF52949">
    <property type="entry name" value="Macro domain-like"/>
    <property type="match status" value="1"/>
</dbReference>
<dbReference type="PANTHER" id="PTHR11106:SF27">
    <property type="entry name" value="MACRO DOMAIN-CONTAINING PROTEIN"/>
    <property type="match status" value="1"/>
</dbReference>
<dbReference type="InterPro" id="IPR002589">
    <property type="entry name" value="Macro_dom"/>
</dbReference>
<dbReference type="InterPro" id="IPR043472">
    <property type="entry name" value="Macro_dom-like"/>
</dbReference>